<name>A0ABV5EXX3_9FLAO</name>
<organism evidence="3 4">
    <name type="scientific">Formosa undariae</name>
    <dbReference type="NCBI Taxonomy" id="1325436"/>
    <lineage>
        <taxon>Bacteria</taxon>
        <taxon>Pseudomonadati</taxon>
        <taxon>Bacteroidota</taxon>
        <taxon>Flavobacteriia</taxon>
        <taxon>Flavobacteriales</taxon>
        <taxon>Flavobacteriaceae</taxon>
        <taxon>Formosa</taxon>
    </lineage>
</organism>
<feature type="signal peptide" evidence="1">
    <location>
        <begin position="1"/>
        <end position="22"/>
    </location>
</feature>
<feature type="chain" id="PRO_5046358233" evidence="1">
    <location>
        <begin position="23"/>
        <end position="622"/>
    </location>
</feature>
<dbReference type="Pfam" id="PF01433">
    <property type="entry name" value="Peptidase_M1"/>
    <property type="match status" value="1"/>
</dbReference>
<evidence type="ECO:0000256" key="1">
    <source>
        <dbReference type="SAM" id="SignalP"/>
    </source>
</evidence>
<evidence type="ECO:0000259" key="2">
    <source>
        <dbReference type="Pfam" id="PF01433"/>
    </source>
</evidence>
<keyword evidence="3" id="KW-0031">Aminopeptidase</keyword>
<dbReference type="CDD" id="cd09604">
    <property type="entry name" value="M1_APN_like"/>
    <property type="match status" value="1"/>
</dbReference>
<dbReference type="EMBL" id="JBHMEZ010000001">
    <property type="protein sequence ID" value="MFB9052036.1"/>
    <property type="molecule type" value="Genomic_DNA"/>
</dbReference>
<dbReference type="PANTHER" id="PTHR45726">
    <property type="entry name" value="LEUKOTRIENE A-4 HYDROLASE"/>
    <property type="match status" value="1"/>
</dbReference>
<dbReference type="RefSeq" id="WP_382381012.1">
    <property type="nucleotide sequence ID" value="NZ_JBHMEZ010000001.1"/>
</dbReference>
<dbReference type="SUPFAM" id="SSF55486">
    <property type="entry name" value="Metalloproteases ('zincins'), catalytic domain"/>
    <property type="match status" value="1"/>
</dbReference>
<protein>
    <submittedName>
        <fullName evidence="3">M1 family metallopeptidase</fullName>
        <ecNumber evidence="3">3.4.11.-</ecNumber>
    </submittedName>
</protein>
<gene>
    <name evidence="3" type="ORF">ACFFVB_02985</name>
</gene>
<keyword evidence="3" id="KW-0645">Protease</keyword>
<dbReference type="GO" id="GO:0004177">
    <property type="term" value="F:aminopeptidase activity"/>
    <property type="evidence" value="ECO:0007669"/>
    <property type="project" value="UniProtKB-KW"/>
</dbReference>
<evidence type="ECO:0000313" key="3">
    <source>
        <dbReference type="EMBL" id="MFB9052036.1"/>
    </source>
</evidence>
<keyword evidence="1" id="KW-0732">Signal</keyword>
<dbReference type="InterPro" id="IPR014782">
    <property type="entry name" value="Peptidase_M1_dom"/>
</dbReference>
<dbReference type="PANTHER" id="PTHR45726:SF3">
    <property type="entry name" value="LEUKOTRIENE A-4 HYDROLASE"/>
    <property type="match status" value="1"/>
</dbReference>
<reference evidence="3 4" key="1">
    <citation type="submission" date="2024-09" db="EMBL/GenBank/DDBJ databases">
        <authorList>
            <person name="Sun Q."/>
            <person name="Mori K."/>
        </authorList>
    </citation>
    <scope>NUCLEOTIDE SEQUENCE [LARGE SCALE GENOMIC DNA]</scope>
    <source>
        <strain evidence="3 4">CECT 8286</strain>
    </source>
</reference>
<dbReference type="PROSITE" id="PS51257">
    <property type="entry name" value="PROKAR_LIPOPROTEIN"/>
    <property type="match status" value="1"/>
</dbReference>
<comment type="caution">
    <text evidence="3">The sequence shown here is derived from an EMBL/GenBank/DDBJ whole genome shotgun (WGS) entry which is preliminary data.</text>
</comment>
<dbReference type="Gene3D" id="1.10.390.10">
    <property type="entry name" value="Neutral Protease Domain 2"/>
    <property type="match status" value="1"/>
</dbReference>
<dbReference type="EC" id="3.4.11.-" evidence="3"/>
<dbReference type="InterPro" id="IPR034015">
    <property type="entry name" value="M1_LTA4H"/>
</dbReference>
<dbReference type="InterPro" id="IPR027268">
    <property type="entry name" value="Peptidase_M4/M1_CTD_sf"/>
</dbReference>
<dbReference type="Proteomes" id="UP001589605">
    <property type="component" value="Unassembled WGS sequence"/>
</dbReference>
<keyword evidence="3" id="KW-0378">Hydrolase</keyword>
<sequence length="622" mass="71219">MKQIFYSLFVLLVVLTSCKSSDTISTSTSHSKTDPTYWQQHVDYTMNIDMDVETYQYKGVQKIVYTNNSPDVLTSVYYHLFLNAFQPGSEMDARLQSIEDPDGRMMENGKSRISTLKPEETGYIKVKSLKQNGKSISYETVGTILEVKLESPIQPGEKVTFDMDYDAQIPLQIRRSGRNSKEGVALSMTQWYPKLAEYDFEGWHADPYIGREFHGVWGNFDVTINIDKTYTIGGTGYLQNPNDIGHGYETGSVKPADGDKLSWHFIAPNVHDFTWAADPDYIHDTMQVPNGPLLHFFYKNNPSIKENWKKLQPKTVELMQYFSSEIGKYPYEQYSVIQGGDGGMEYAMCTLITGERKFGSLVGVTAHELAHTWFQFLLASNESKHEWMDEGFTSYISDQAMNEIMKESKENPSERAYQGYYYLVKSGKEQPQSTHSDRYDCNMAYSIAAYNKGEVFLAQLGYVIGQENLKETLKKYFTDFSFKHPRPIDVIRSAEKVSGLELDWYLTDWTQTTNTIDYAIKSIEGSANTTTVTLERIGLMPMPLDIEVNYTDGTSENLYVPLTMMRGEKPATETRTQLKDWAWSYPTYTFTINKSKEDIKDLTIDAKELMADIDKDNNVYTK</sequence>
<evidence type="ECO:0000313" key="4">
    <source>
        <dbReference type="Proteomes" id="UP001589605"/>
    </source>
</evidence>
<accession>A0ABV5EXX3</accession>
<keyword evidence="4" id="KW-1185">Reference proteome</keyword>
<proteinExistence type="predicted"/>
<feature type="domain" description="Peptidase M1 membrane alanine aminopeptidase" evidence="2">
    <location>
        <begin position="359"/>
        <end position="509"/>
    </location>
</feature>